<dbReference type="Proteomes" id="UP001197609">
    <property type="component" value="Unassembled WGS sequence"/>
</dbReference>
<dbReference type="Pfam" id="PF00675">
    <property type="entry name" value="Peptidase_M16"/>
    <property type="match status" value="1"/>
</dbReference>
<dbReference type="InterPro" id="IPR011765">
    <property type="entry name" value="Pept_M16_N"/>
</dbReference>
<dbReference type="InterPro" id="IPR007863">
    <property type="entry name" value="Peptidase_M16_C"/>
</dbReference>
<reference evidence="3 4" key="1">
    <citation type="journal article" date="2021" name="bioRxiv">
        <title>Unraveling nitrogen, sulfur and carbon metabolic pathways and microbial community transcriptional responses to substrate deprivation and toxicity stresses in a bioreactor mimicking anoxic brackish coastal sediment conditions.</title>
        <authorList>
            <person name="Martins P.D."/>
            <person name="Echeveste M.J."/>
            <person name="Arshad A."/>
            <person name="Kurth J."/>
            <person name="Ouboter H."/>
            <person name="Jetten M.S.M."/>
            <person name="Welte C.U."/>
        </authorList>
    </citation>
    <scope>NUCLEOTIDE SEQUENCE [LARGE SCALE GENOMIC DNA]</scope>
    <source>
        <strain evidence="3">MAG_38</strain>
    </source>
</reference>
<dbReference type="SUPFAM" id="SSF63411">
    <property type="entry name" value="LuxS/MPP-like metallohydrolase"/>
    <property type="match status" value="2"/>
</dbReference>
<dbReference type="PANTHER" id="PTHR11851:SF224">
    <property type="entry name" value="PROCESSING PROTEASE"/>
    <property type="match status" value="1"/>
</dbReference>
<comment type="caution">
    <text evidence="3">The sequence shown here is derived from an EMBL/GenBank/DDBJ whole genome shotgun (WGS) entry which is preliminary data.</text>
</comment>
<protein>
    <submittedName>
        <fullName evidence="3">Insulinase family protein</fullName>
    </submittedName>
</protein>
<feature type="domain" description="Peptidase M16 N-terminal" evidence="1">
    <location>
        <begin position="50"/>
        <end position="188"/>
    </location>
</feature>
<dbReference type="EMBL" id="JAIOIU010000095">
    <property type="protein sequence ID" value="MBZ0160031.1"/>
    <property type="molecule type" value="Genomic_DNA"/>
</dbReference>
<evidence type="ECO:0000313" key="3">
    <source>
        <dbReference type="EMBL" id="MBZ0160031.1"/>
    </source>
</evidence>
<dbReference type="AlphaFoldDB" id="A0AAJ1AIY0"/>
<proteinExistence type="predicted"/>
<evidence type="ECO:0000259" key="1">
    <source>
        <dbReference type="Pfam" id="PF00675"/>
    </source>
</evidence>
<organism evidence="3 4">
    <name type="scientific">Candidatus Methylomirabilis tolerans</name>
    <dbReference type="NCBI Taxonomy" id="3123416"/>
    <lineage>
        <taxon>Bacteria</taxon>
        <taxon>Candidatus Methylomirabilota</taxon>
        <taxon>Candidatus Methylomirabilia</taxon>
        <taxon>Candidatus Methylomirabilales</taxon>
        <taxon>Candidatus Methylomirabilaceae</taxon>
        <taxon>Candidatus Methylomirabilis</taxon>
    </lineage>
</organism>
<feature type="domain" description="Peptidase M16 C-terminal" evidence="2">
    <location>
        <begin position="195"/>
        <end position="372"/>
    </location>
</feature>
<accession>A0AAJ1AIY0</accession>
<gene>
    <name evidence="3" type="ORF">K8G79_07845</name>
</gene>
<evidence type="ECO:0000259" key="2">
    <source>
        <dbReference type="Pfam" id="PF05193"/>
    </source>
</evidence>
<dbReference type="InterPro" id="IPR050361">
    <property type="entry name" value="MPP/UQCRC_Complex"/>
</dbReference>
<dbReference type="Gene3D" id="3.30.830.10">
    <property type="entry name" value="Metalloenzyme, LuxS/M16 peptidase-like"/>
    <property type="match status" value="2"/>
</dbReference>
<evidence type="ECO:0000313" key="4">
    <source>
        <dbReference type="Proteomes" id="UP001197609"/>
    </source>
</evidence>
<sequence>MTSARRRYRWVLSFSLSVLLLLPVFVAAAPLAERQVLENGLTLLVRSSRALPIVTITVTVQAGSLWEPEERAGLANLTALLLTRSTTTRTAAQIDEAVDFIGASLSSSADRDLSELHLTMLRKDIPKGLELLADVLLHPTFEQGEIARKVQELRAALRKRQEDPGEVAQEVFDGLVFGGHPYGRPLEGSEATLTTITRDDIVGFHRNHYTPERTFITVVGDVGRGEITDQIRALLGSWPKGKGAVARATAPTPLQEKIIVKKVDRSVAQANIVLGHQGIRRDNPDFYALTVMNYILGGGGFSSRLVERIREQKGWAYDVNSQFSPGLERGSFQVALQTKNESAGPAVQEVVRELKRIREQGVTDQELVDAKAHLTGSFPLRLDTNAKLAGLISAVEYYKLGLDYADRYRTLIEGVGKEDILRVARTYLRPEGYVLVVVADQAKAALPE</sequence>
<dbReference type="PANTHER" id="PTHR11851">
    <property type="entry name" value="METALLOPROTEASE"/>
    <property type="match status" value="1"/>
</dbReference>
<name>A0AAJ1AIY0_9BACT</name>
<dbReference type="GO" id="GO:0046872">
    <property type="term" value="F:metal ion binding"/>
    <property type="evidence" value="ECO:0007669"/>
    <property type="project" value="InterPro"/>
</dbReference>
<dbReference type="InterPro" id="IPR011249">
    <property type="entry name" value="Metalloenz_LuxS/M16"/>
</dbReference>
<dbReference type="Pfam" id="PF05193">
    <property type="entry name" value="Peptidase_M16_C"/>
    <property type="match status" value="1"/>
</dbReference>